<evidence type="ECO:0000259" key="10">
    <source>
        <dbReference type="PROSITE" id="PS50109"/>
    </source>
</evidence>
<dbReference type="GO" id="GO:0016301">
    <property type="term" value="F:kinase activity"/>
    <property type="evidence" value="ECO:0007669"/>
    <property type="project" value="UniProtKB-KW"/>
</dbReference>
<dbReference type="PANTHER" id="PTHR24421">
    <property type="entry name" value="NITRATE/NITRITE SENSOR PROTEIN NARX-RELATED"/>
    <property type="match status" value="1"/>
</dbReference>
<organism evidence="11 12">
    <name type="scientific">Anabaena azotica FACHB-119</name>
    <dbReference type="NCBI Taxonomy" id="947527"/>
    <lineage>
        <taxon>Bacteria</taxon>
        <taxon>Bacillati</taxon>
        <taxon>Cyanobacteriota</taxon>
        <taxon>Cyanophyceae</taxon>
        <taxon>Nostocales</taxon>
        <taxon>Nostocaceae</taxon>
        <taxon>Anabaena</taxon>
        <taxon>Anabaena azotica</taxon>
    </lineage>
</organism>
<evidence type="ECO:0000256" key="4">
    <source>
        <dbReference type="ARBA" id="ARBA00022679"/>
    </source>
</evidence>
<dbReference type="InterPro" id="IPR011712">
    <property type="entry name" value="Sig_transdc_His_kin_sub3_dim/P"/>
</dbReference>
<keyword evidence="5" id="KW-0547">Nucleotide-binding</keyword>
<feature type="domain" description="Histidine kinase" evidence="10">
    <location>
        <begin position="194"/>
        <end position="281"/>
    </location>
</feature>
<dbReference type="SUPFAM" id="SSF55874">
    <property type="entry name" value="ATPase domain of HSP90 chaperone/DNA topoisomerase II/histidine kinase"/>
    <property type="match status" value="1"/>
</dbReference>
<evidence type="ECO:0000256" key="3">
    <source>
        <dbReference type="ARBA" id="ARBA00022553"/>
    </source>
</evidence>
<keyword evidence="7" id="KW-0067">ATP-binding</keyword>
<evidence type="ECO:0000256" key="9">
    <source>
        <dbReference type="SAM" id="Coils"/>
    </source>
</evidence>
<dbReference type="EMBL" id="JACJSG010000020">
    <property type="protein sequence ID" value="MBD2502140.1"/>
    <property type="molecule type" value="Genomic_DNA"/>
</dbReference>
<keyword evidence="3" id="KW-0597">Phosphoprotein</keyword>
<dbReference type="CDD" id="cd16917">
    <property type="entry name" value="HATPase_UhpB-NarQ-NarX-like"/>
    <property type="match status" value="1"/>
</dbReference>
<dbReference type="InterPro" id="IPR005467">
    <property type="entry name" value="His_kinase_dom"/>
</dbReference>
<proteinExistence type="predicted"/>
<dbReference type="PROSITE" id="PS50109">
    <property type="entry name" value="HIS_KIN"/>
    <property type="match status" value="1"/>
</dbReference>
<dbReference type="InterPro" id="IPR050482">
    <property type="entry name" value="Sensor_HK_TwoCompSys"/>
</dbReference>
<evidence type="ECO:0000313" key="12">
    <source>
        <dbReference type="Proteomes" id="UP000661112"/>
    </source>
</evidence>
<dbReference type="Pfam" id="PF02518">
    <property type="entry name" value="HATPase_c"/>
    <property type="match status" value="1"/>
</dbReference>
<dbReference type="Proteomes" id="UP000661112">
    <property type="component" value="Unassembled WGS sequence"/>
</dbReference>
<evidence type="ECO:0000256" key="7">
    <source>
        <dbReference type="ARBA" id="ARBA00022840"/>
    </source>
</evidence>
<accession>A0ABR8D4R4</accession>
<evidence type="ECO:0000256" key="5">
    <source>
        <dbReference type="ARBA" id="ARBA00022741"/>
    </source>
</evidence>
<comment type="catalytic activity">
    <reaction evidence="1">
        <text>ATP + protein L-histidine = ADP + protein N-phospho-L-histidine.</text>
        <dbReference type="EC" id="2.7.13.3"/>
    </reaction>
</comment>
<feature type="coiled-coil region" evidence="9">
    <location>
        <begin position="14"/>
        <end position="86"/>
    </location>
</feature>
<dbReference type="InterPro" id="IPR003594">
    <property type="entry name" value="HATPase_dom"/>
</dbReference>
<evidence type="ECO:0000256" key="1">
    <source>
        <dbReference type="ARBA" id="ARBA00000085"/>
    </source>
</evidence>
<evidence type="ECO:0000256" key="2">
    <source>
        <dbReference type="ARBA" id="ARBA00012438"/>
    </source>
</evidence>
<dbReference type="Gene3D" id="3.30.565.10">
    <property type="entry name" value="Histidine kinase-like ATPase, C-terminal domain"/>
    <property type="match status" value="1"/>
</dbReference>
<evidence type="ECO:0000313" key="11">
    <source>
        <dbReference type="EMBL" id="MBD2502140.1"/>
    </source>
</evidence>
<dbReference type="Pfam" id="PF07730">
    <property type="entry name" value="HisKA_3"/>
    <property type="match status" value="1"/>
</dbReference>
<dbReference type="Gene3D" id="1.20.5.1930">
    <property type="match status" value="1"/>
</dbReference>
<evidence type="ECO:0000256" key="8">
    <source>
        <dbReference type="ARBA" id="ARBA00023012"/>
    </source>
</evidence>
<keyword evidence="12" id="KW-1185">Reference proteome</keyword>
<keyword evidence="8" id="KW-0902">Two-component regulatory system</keyword>
<dbReference type="InterPro" id="IPR036890">
    <property type="entry name" value="HATPase_C_sf"/>
</dbReference>
<name>A0ABR8D4R4_9NOST</name>
<dbReference type="PANTHER" id="PTHR24421:SF10">
    <property type="entry name" value="NITRATE_NITRITE SENSOR PROTEIN NARQ"/>
    <property type="match status" value="1"/>
</dbReference>
<dbReference type="SMART" id="SM00387">
    <property type="entry name" value="HATPase_c"/>
    <property type="match status" value="1"/>
</dbReference>
<comment type="caution">
    <text evidence="11">The sequence shown here is derived from an EMBL/GenBank/DDBJ whole genome shotgun (WGS) entry which is preliminary data.</text>
</comment>
<sequence length="301" mass="33854">MQNKDYHDSYIRELAALRLQLEQSHQTIAALNQEKADLEILLEATMEHAVVIEYELQKAEDELYRALAQERELNQRIENLATLEERHRIARDIHDSLGHLLVGLNVQTETALALWKDDPERAYKFLTKAKQMGSQALEATRQSVADMRADPLQGQMLEDAIASLTQEFYRTTGIKPTCEICLSSHLSHRVSIVLYRIVQEGLTNICKYANASAVTIQIQPTDTGLSLTLADNGNGFQVNANRSGFGLLGMRERITSLGGHLEINSQLGAGCYIRASLPLEIKNLFGSKPTNHYQMQKNTHR</sequence>
<dbReference type="EC" id="2.7.13.3" evidence="2"/>
<gene>
    <name evidence="11" type="ORF">H6G83_16225</name>
</gene>
<keyword evidence="6 11" id="KW-0418">Kinase</keyword>
<protein>
    <recommendedName>
        <fullName evidence="2">histidine kinase</fullName>
        <ecNumber evidence="2">2.7.13.3</ecNumber>
    </recommendedName>
</protein>
<reference evidence="11 12" key="1">
    <citation type="journal article" date="2020" name="ISME J.">
        <title>Comparative genomics reveals insights into cyanobacterial evolution and habitat adaptation.</title>
        <authorList>
            <person name="Chen M.Y."/>
            <person name="Teng W.K."/>
            <person name="Zhao L."/>
            <person name="Hu C.X."/>
            <person name="Zhou Y.K."/>
            <person name="Han B.P."/>
            <person name="Song L.R."/>
            <person name="Shu W.S."/>
        </authorList>
    </citation>
    <scope>NUCLEOTIDE SEQUENCE [LARGE SCALE GENOMIC DNA]</scope>
    <source>
        <strain evidence="11 12">FACHB-119</strain>
    </source>
</reference>
<evidence type="ECO:0000256" key="6">
    <source>
        <dbReference type="ARBA" id="ARBA00022777"/>
    </source>
</evidence>
<dbReference type="RefSeq" id="WP_190474092.1">
    <property type="nucleotide sequence ID" value="NZ_JACJSG010000020.1"/>
</dbReference>
<keyword evidence="9" id="KW-0175">Coiled coil</keyword>
<keyword evidence="4" id="KW-0808">Transferase</keyword>